<evidence type="ECO:0000256" key="1">
    <source>
        <dbReference type="ARBA" id="ARBA00004479"/>
    </source>
</evidence>
<evidence type="ECO:0000256" key="5">
    <source>
        <dbReference type="ARBA" id="ARBA00022729"/>
    </source>
</evidence>
<dbReference type="PROSITE" id="PS50234">
    <property type="entry name" value="VWFA"/>
    <property type="match status" value="1"/>
</dbReference>
<dbReference type="Proteomes" id="UP001142489">
    <property type="component" value="Unassembled WGS sequence"/>
</dbReference>
<dbReference type="SUPFAM" id="SSF53300">
    <property type="entry name" value="vWA-like"/>
    <property type="match status" value="1"/>
</dbReference>
<accession>A0A9Q0XWJ0</accession>
<dbReference type="GO" id="GO:0004888">
    <property type="term" value="F:transmembrane signaling receptor activity"/>
    <property type="evidence" value="ECO:0007669"/>
    <property type="project" value="TreeGrafter"/>
</dbReference>
<reference evidence="10" key="1">
    <citation type="journal article" date="2023" name="DNA Res.">
        <title>Chromosome-level genome assembly of Phrynocephalus forsythii using third-generation DNA sequencing and Hi-C analysis.</title>
        <authorList>
            <person name="Qi Y."/>
            <person name="Zhao W."/>
            <person name="Zhao Y."/>
            <person name="Niu C."/>
            <person name="Cao S."/>
            <person name="Zhang Y."/>
        </authorList>
    </citation>
    <scope>NUCLEOTIDE SEQUENCE</scope>
    <source>
        <tissue evidence="10">Muscle</tissue>
    </source>
</reference>
<evidence type="ECO:0000256" key="2">
    <source>
        <dbReference type="ARBA" id="ARBA00008095"/>
    </source>
</evidence>
<evidence type="ECO:0000256" key="4">
    <source>
        <dbReference type="ARBA" id="ARBA00022723"/>
    </source>
</evidence>
<dbReference type="EMBL" id="JAPFRF010000007">
    <property type="protein sequence ID" value="KAJ7327199.1"/>
    <property type="molecule type" value="Genomic_DNA"/>
</dbReference>
<dbReference type="InterPro" id="IPR036465">
    <property type="entry name" value="vWFA_dom_sf"/>
</dbReference>
<comment type="caution">
    <text evidence="10">The sequence shown here is derived from an EMBL/GenBank/DDBJ whole genome shotgun (WGS) entry which is preliminary data.</text>
</comment>
<feature type="signal peptide" evidence="8">
    <location>
        <begin position="1"/>
        <end position="43"/>
    </location>
</feature>
<dbReference type="InterPro" id="IPR002035">
    <property type="entry name" value="VWF_A"/>
</dbReference>
<evidence type="ECO:0000313" key="11">
    <source>
        <dbReference type="Proteomes" id="UP001142489"/>
    </source>
</evidence>
<dbReference type="GO" id="GO:0009986">
    <property type="term" value="C:cell surface"/>
    <property type="evidence" value="ECO:0007669"/>
    <property type="project" value="TreeGrafter"/>
</dbReference>
<dbReference type="OrthoDB" id="10035766at2759"/>
<keyword evidence="5 8" id="KW-0732">Signal</keyword>
<dbReference type="Pfam" id="PF00092">
    <property type="entry name" value="VWA"/>
    <property type="match status" value="1"/>
</dbReference>
<feature type="chain" id="PRO_5040239443" description="VWFA domain-containing protein" evidence="8">
    <location>
        <begin position="44"/>
        <end position="242"/>
    </location>
</feature>
<keyword evidence="11" id="KW-1185">Reference proteome</keyword>
<dbReference type="FunFam" id="3.40.50.410:FF:000024">
    <property type="entry name" value="Anthrax toxin receptor"/>
    <property type="match status" value="1"/>
</dbReference>
<dbReference type="GO" id="GO:0046872">
    <property type="term" value="F:metal ion binding"/>
    <property type="evidence" value="ECO:0007669"/>
    <property type="project" value="UniProtKB-KW"/>
</dbReference>
<keyword evidence="7" id="KW-0472">Membrane</keyword>
<comment type="similarity">
    <text evidence="2">Belongs to the ATR family.</text>
</comment>
<gene>
    <name evidence="10" type="ORF">JRQ81_016958</name>
</gene>
<dbReference type="PANTHER" id="PTHR16059:SF13">
    <property type="entry name" value="ANTHRAX TOXIN RECEPTOR 2"/>
    <property type="match status" value="1"/>
</dbReference>
<evidence type="ECO:0000256" key="6">
    <source>
        <dbReference type="ARBA" id="ARBA00022989"/>
    </source>
</evidence>
<dbReference type="Gene3D" id="3.40.50.410">
    <property type="entry name" value="von Willebrand factor, type A domain"/>
    <property type="match status" value="1"/>
</dbReference>
<dbReference type="AlphaFoldDB" id="A0A9Q0XWJ0"/>
<evidence type="ECO:0000256" key="7">
    <source>
        <dbReference type="ARBA" id="ARBA00023136"/>
    </source>
</evidence>
<sequence length="242" mass="26702">MGEGSSSQAGLSSRREDRLPRALPGRRLLLLLLLLLQPPAARAQEEPSCRGAFDLYFVLDKSGSVTDHWSEIVDFVKQLTDRFVSPQMRVSFIVFSMKPKVVLPLTKDRRQIEKGIEELRLEKPGGETYMHLGLQEANNQIEAAGGSKGNSIIIALTDGKLEGLIPRYAEKEANHARDLGARVYCVGVLNFNQEQLESIADSSEQVFPVREGFAALRGIINSMASVANVFGLIMLKYGMPLS</sequence>
<dbReference type="PANTHER" id="PTHR16059">
    <property type="entry name" value="ANTHRAX TOXIN RECEPTOR"/>
    <property type="match status" value="1"/>
</dbReference>
<evidence type="ECO:0000259" key="9">
    <source>
        <dbReference type="PROSITE" id="PS50234"/>
    </source>
</evidence>
<comment type="subcellular location">
    <subcellularLocation>
        <location evidence="1">Membrane</location>
        <topology evidence="1">Single-pass type I membrane protein</topology>
    </subcellularLocation>
</comment>
<evidence type="ECO:0000256" key="8">
    <source>
        <dbReference type="SAM" id="SignalP"/>
    </source>
</evidence>
<dbReference type="GO" id="GO:0005886">
    <property type="term" value="C:plasma membrane"/>
    <property type="evidence" value="ECO:0007669"/>
    <property type="project" value="TreeGrafter"/>
</dbReference>
<name>A0A9Q0XWJ0_9SAUR</name>
<evidence type="ECO:0000313" key="10">
    <source>
        <dbReference type="EMBL" id="KAJ7327199.1"/>
    </source>
</evidence>
<protein>
    <recommendedName>
        <fullName evidence="9">VWFA domain-containing protein</fullName>
    </recommendedName>
</protein>
<keyword evidence="3" id="KW-0812">Transmembrane</keyword>
<keyword evidence="4" id="KW-0479">Metal-binding</keyword>
<dbReference type="SMART" id="SM00327">
    <property type="entry name" value="VWA"/>
    <property type="match status" value="1"/>
</dbReference>
<keyword evidence="6" id="KW-1133">Transmembrane helix</keyword>
<proteinExistence type="inferred from homology"/>
<feature type="domain" description="VWFA" evidence="9">
    <location>
        <begin position="54"/>
        <end position="223"/>
    </location>
</feature>
<evidence type="ECO:0000256" key="3">
    <source>
        <dbReference type="ARBA" id="ARBA00022692"/>
    </source>
</evidence>
<organism evidence="10 11">
    <name type="scientific">Phrynocephalus forsythii</name>
    <dbReference type="NCBI Taxonomy" id="171643"/>
    <lineage>
        <taxon>Eukaryota</taxon>
        <taxon>Metazoa</taxon>
        <taxon>Chordata</taxon>
        <taxon>Craniata</taxon>
        <taxon>Vertebrata</taxon>
        <taxon>Euteleostomi</taxon>
        <taxon>Lepidosauria</taxon>
        <taxon>Squamata</taxon>
        <taxon>Bifurcata</taxon>
        <taxon>Unidentata</taxon>
        <taxon>Episquamata</taxon>
        <taxon>Toxicofera</taxon>
        <taxon>Iguania</taxon>
        <taxon>Acrodonta</taxon>
        <taxon>Agamidae</taxon>
        <taxon>Agaminae</taxon>
        <taxon>Phrynocephalus</taxon>
    </lineage>
</organism>